<dbReference type="AlphaFoldDB" id="X0GYB1"/>
<organism evidence="2">
    <name type="scientific">Fusarium oxysporum f. sp. conglutinans race 2 54008</name>
    <dbReference type="NCBI Taxonomy" id="1089457"/>
    <lineage>
        <taxon>Eukaryota</taxon>
        <taxon>Fungi</taxon>
        <taxon>Dikarya</taxon>
        <taxon>Ascomycota</taxon>
        <taxon>Pezizomycotina</taxon>
        <taxon>Sordariomycetes</taxon>
        <taxon>Hypocreomycetidae</taxon>
        <taxon>Hypocreales</taxon>
        <taxon>Nectriaceae</taxon>
        <taxon>Fusarium</taxon>
        <taxon>Fusarium oxysporum species complex</taxon>
    </lineage>
</organism>
<evidence type="ECO:0000313" key="2">
    <source>
        <dbReference type="EMBL" id="EXL64880.1"/>
    </source>
</evidence>
<reference evidence="2" key="2">
    <citation type="submission" date="2014-03" db="EMBL/GenBank/DDBJ databases">
        <title>The Genome Annotation of Fusarium oxysporum PHW808.</title>
        <authorList>
            <consortium name="The Broad Institute Genomics Platform"/>
            <person name="Ma L.-J."/>
            <person name="Corby-Kistler H."/>
            <person name="Broz K."/>
            <person name="Gale L.R."/>
            <person name="Jonkers W."/>
            <person name="O'Donnell K."/>
            <person name="Ploetz R."/>
            <person name="Steinberg C."/>
            <person name="Schwartz D.C."/>
            <person name="VanEtten H."/>
            <person name="Zhou S."/>
            <person name="Young S.K."/>
            <person name="Zeng Q."/>
            <person name="Gargeya S."/>
            <person name="Fitzgerald M."/>
            <person name="Abouelleil A."/>
            <person name="Alvarado L."/>
            <person name="Chapman S.B."/>
            <person name="Gainer-Dewar J."/>
            <person name="Goldberg J."/>
            <person name="Griggs A."/>
            <person name="Gujja S."/>
            <person name="Hansen M."/>
            <person name="Howarth C."/>
            <person name="Imamovic A."/>
            <person name="Ireland A."/>
            <person name="Larimer J."/>
            <person name="McCowan C."/>
            <person name="Murphy C."/>
            <person name="Pearson M."/>
            <person name="Poon T.W."/>
            <person name="Priest M."/>
            <person name="Roberts A."/>
            <person name="Saif S."/>
            <person name="Shea T."/>
            <person name="Sykes S."/>
            <person name="Wortman J."/>
            <person name="Nusbaum C."/>
            <person name="Birren B."/>
        </authorList>
    </citation>
    <scope>NUCLEOTIDE SEQUENCE</scope>
    <source>
        <strain evidence="2">54008</strain>
    </source>
</reference>
<evidence type="ECO:0000256" key="1">
    <source>
        <dbReference type="SAM" id="MobiDB-lite"/>
    </source>
</evidence>
<feature type="non-terminal residue" evidence="2">
    <location>
        <position position="46"/>
    </location>
</feature>
<name>X0GYB1_FUSOX</name>
<reference evidence="2" key="1">
    <citation type="submission" date="2011-11" db="EMBL/GenBank/DDBJ databases">
        <title>The Genome Sequence of Fusarium oxysporum PHW808.</title>
        <authorList>
            <consortium name="The Broad Institute Genome Sequencing Platform"/>
            <person name="Ma L.-J."/>
            <person name="Gale L.R."/>
            <person name="Schwartz D.C."/>
            <person name="Zhou S."/>
            <person name="Corby-Kistler H."/>
            <person name="Young S.K."/>
            <person name="Zeng Q."/>
            <person name="Gargeya S."/>
            <person name="Fitzgerald M."/>
            <person name="Haas B."/>
            <person name="Abouelleil A."/>
            <person name="Alvarado L."/>
            <person name="Arachchi H.M."/>
            <person name="Berlin A."/>
            <person name="Brown A."/>
            <person name="Chapman S.B."/>
            <person name="Chen Z."/>
            <person name="Dunbar C."/>
            <person name="Freedman E."/>
            <person name="Gearin G."/>
            <person name="Goldberg J."/>
            <person name="Griggs A."/>
            <person name="Gujja S."/>
            <person name="Heiman D."/>
            <person name="Howarth C."/>
            <person name="Larson L."/>
            <person name="Lui A."/>
            <person name="MacDonald P.J.P."/>
            <person name="Montmayeur A."/>
            <person name="Murphy C."/>
            <person name="Neiman D."/>
            <person name="Pearson M."/>
            <person name="Priest M."/>
            <person name="Roberts A."/>
            <person name="Saif S."/>
            <person name="Shea T."/>
            <person name="Shenoy N."/>
            <person name="Sisk P."/>
            <person name="Stolte C."/>
            <person name="Sykes S."/>
            <person name="Wortman J."/>
            <person name="Nusbaum C."/>
            <person name="Birren B."/>
        </authorList>
    </citation>
    <scope>NUCLEOTIDE SEQUENCE [LARGE SCALE GENOMIC DNA]</scope>
    <source>
        <strain evidence="2">54008</strain>
    </source>
</reference>
<proteinExistence type="predicted"/>
<gene>
    <name evidence="2" type="ORF">FOPG_18876</name>
</gene>
<protein>
    <submittedName>
        <fullName evidence="2">Uncharacterized protein</fullName>
    </submittedName>
</protein>
<accession>X0GYB1</accession>
<feature type="compositionally biased region" description="Basic and acidic residues" evidence="1">
    <location>
        <begin position="7"/>
        <end position="25"/>
    </location>
</feature>
<dbReference type="HOGENOM" id="CLU_3193948_0_0_1"/>
<dbReference type="EMBL" id="KK033851">
    <property type="protein sequence ID" value="EXL64880.1"/>
    <property type="molecule type" value="Genomic_DNA"/>
</dbReference>
<feature type="region of interest" description="Disordered" evidence="1">
    <location>
        <begin position="1"/>
        <end position="46"/>
    </location>
</feature>
<dbReference type="Proteomes" id="UP000030676">
    <property type="component" value="Unassembled WGS sequence"/>
</dbReference>
<sequence length="46" mass="5075">MGWCIGEPERSSRAGAKDLSSRNRGEVYPASGLVKTRQRVNPAKEE</sequence>